<dbReference type="EMBL" id="MU001637">
    <property type="protein sequence ID" value="KAF2481806.1"/>
    <property type="molecule type" value="Genomic_DNA"/>
</dbReference>
<proteinExistence type="predicted"/>
<evidence type="ECO:0000313" key="2">
    <source>
        <dbReference type="Proteomes" id="UP000799767"/>
    </source>
</evidence>
<dbReference type="GeneID" id="54470819"/>
<reference evidence="1" key="1">
    <citation type="journal article" date="2020" name="Stud. Mycol.">
        <title>101 Dothideomycetes genomes: a test case for predicting lifestyles and emergence of pathogens.</title>
        <authorList>
            <person name="Haridas S."/>
            <person name="Albert R."/>
            <person name="Binder M."/>
            <person name="Bloem J."/>
            <person name="Labutti K."/>
            <person name="Salamov A."/>
            <person name="Andreopoulos B."/>
            <person name="Baker S."/>
            <person name="Barry K."/>
            <person name="Bills G."/>
            <person name="Bluhm B."/>
            <person name="Cannon C."/>
            <person name="Castanera R."/>
            <person name="Culley D."/>
            <person name="Daum C."/>
            <person name="Ezra D."/>
            <person name="Gonzalez J."/>
            <person name="Henrissat B."/>
            <person name="Kuo A."/>
            <person name="Liang C."/>
            <person name="Lipzen A."/>
            <person name="Lutzoni F."/>
            <person name="Magnuson J."/>
            <person name="Mondo S."/>
            <person name="Nolan M."/>
            <person name="Ohm R."/>
            <person name="Pangilinan J."/>
            <person name="Park H.-J."/>
            <person name="Ramirez L."/>
            <person name="Alfaro M."/>
            <person name="Sun H."/>
            <person name="Tritt A."/>
            <person name="Yoshinaga Y."/>
            <person name="Zwiers L.-H."/>
            <person name="Turgeon B."/>
            <person name="Goodwin S."/>
            <person name="Spatafora J."/>
            <person name="Crous P."/>
            <person name="Grigoriev I."/>
        </authorList>
    </citation>
    <scope>NUCLEOTIDE SEQUENCE</scope>
    <source>
        <strain evidence="1">CBS 113389</strain>
    </source>
</reference>
<accession>A0A6A6PPT1</accession>
<dbReference type="AlphaFoldDB" id="A0A6A6PPT1"/>
<dbReference type="Proteomes" id="UP000799767">
    <property type="component" value="Unassembled WGS sequence"/>
</dbReference>
<sequence length="67" mass="7291">MEDDAVVCERNGFTRCAKEGAAARGSEERRWAARLVGEACVRAEYGLELREGARGTRTAGLEGTRCD</sequence>
<dbReference type="RefSeq" id="XP_033588376.1">
    <property type="nucleotide sequence ID" value="XM_033729817.1"/>
</dbReference>
<name>A0A6A6PPT1_9PEZI</name>
<organism evidence="1 2">
    <name type="scientific">Neohortaea acidophila</name>
    <dbReference type="NCBI Taxonomy" id="245834"/>
    <lineage>
        <taxon>Eukaryota</taxon>
        <taxon>Fungi</taxon>
        <taxon>Dikarya</taxon>
        <taxon>Ascomycota</taxon>
        <taxon>Pezizomycotina</taxon>
        <taxon>Dothideomycetes</taxon>
        <taxon>Dothideomycetidae</taxon>
        <taxon>Mycosphaerellales</taxon>
        <taxon>Teratosphaeriaceae</taxon>
        <taxon>Neohortaea</taxon>
    </lineage>
</organism>
<protein>
    <submittedName>
        <fullName evidence="1">Uncharacterized protein</fullName>
    </submittedName>
</protein>
<keyword evidence="2" id="KW-1185">Reference proteome</keyword>
<evidence type="ECO:0000313" key="1">
    <source>
        <dbReference type="EMBL" id="KAF2481806.1"/>
    </source>
</evidence>
<gene>
    <name evidence="1" type="ORF">BDY17DRAFT_171602</name>
</gene>